<evidence type="ECO:0000313" key="3">
    <source>
        <dbReference type="EMBL" id="AXR78612.1"/>
    </source>
</evidence>
<keyword evidence="5" id="KW-1185">Reference proteome</keyword>
<feature type="transmembrane region" description="Helical" evidence="1">
    <location>
        <begin position="476"/>
        <end position="495"/>
    </location>
</feature>
<dbReference type="EMBL" id="CP027033">
    <property type="protein sequence ID" value="AXR81337.1"/>
    <property type="molecule type" value="Genomic_DNA"/>
</dbReference>
<gene>
    <name evidence="3" type="ORF">AArc1_2297</name>
    <name evidence="4" type="ORF">AArcMg_1321</name>
</gene>
<evidence type="ECO:0000313" key="5">
    <source>
        <dbReference type="Proteomes" id="UP000258613"/>
    </source>
</evidence>
<accession>A0A346PP92</accession>
<keyword evidence="1" id="KW-0472">Membrane</keyword>
<evidence type="ECO:0000313" key="4">
    <source>
        <dbReference type="EMBL" id="AXR81337.1"/>
    </source>
</evidence>
<feature type="transmembrane region" description="Helical" evidence="1">
    <location>
        <begin position="318"/>
        <end position="341"/>
    </location>
</feature>
<feature type="transmembrane region" description="Helical" evidence="1">
    <location>
        <begin position="415"/>
        <end position="432"/>
    </location>
</feature>
<feature type="transmembrane region" description="Helical" evidence="1">
    <location>
        <begin position="146"/>
        <end position="165"/>
    </location>
</feature>
<evidence type="ECO:0000259" key="2">
    <source>
        <dbReference type="Pfam" id="PF01970"/>
    </source>
</evidence>
<organism evidence="3 6">
    <name type="scientific">Natrarchaeobaculum sulfurireducens</name>
    <dbReference type="NCBI Taxonomy" id="2044521"/>
    <lineage>
        <taxon>Archaea</taxon>
        <taxon>Methanobacteriati</taxon>
        <taxon>Methanobacteriota</taxon>
        <taxon>Stenosarchaea group</taxon>
        <taxon>Halobacteria</taxon>
        <taxon>Halobacteriales</taxon>
        <taxon>Natrialbaceae</taxon>
        <taxon>Natrarchaeobaculum</taxon>
    </lineage>
</organism>
<reference evidence="3" key="3">
    <citation type="journal article" date="2019" name="Int. J. Syst. Evol. Microbiol.">
        <title>Natronolimnobius sulfurireducens sp. nov. and Halalkaliarchaeum desulfuricum gen. nov., sp. nov., the first sulfur-respiring alkaliphilic haloarchaea from hypersaline alkaline lakes.</title>
        <authorList>
            <person name="Sorokin D.Y."/>
            <person name="Yakimov M."/>
            <person name="Messina E."/>
            <person name="Merkel A.Y."/>
            <person name="Bale N.J."/>
            <person name="Sinninghe Damste J.S."/>
        </authorList>
    </citation>
    <scope>NUCLEOTIDE SEQUENCE</scope>
    <source>
        <strain evidence="4">AArc-Mg</strain>
        <strain evidence="3">AArc1</strain>
    </source>
</reference>
<reference evidence="5" key="2">
    <citation type="submission" date="2018-02" db="EMBL/GenBank/DDBJ databases">
        <title>Phenotypic and genomic properties of facultatively anaerobic sulfur-reducing natronoarchaea from hypersaline soda lakes.</title>
        <authorList>
            <person name="Sorokin D.Y."/>
            <person name="Kublanov I.V."/>
            <person name="Roman P."/>
            <person name="Sinninghe Damste J.S."/>
            <person name="Golyshin P.N."/>
            <person name="Rojo D."/>
            <person name="Ciordia S."/>
            <person name="Mena M.D.C."/>
            <person name="Ferrer M."/>
            <person name="Messina E."/>
            <person name="Smedile F."/>
            <person name="La Spada G."/>
            <person name="La Cono V."/>
            <person name="Yakimov M.M."/>
        </authorList>
    </citation>
    <scope>NUCLEOTIDE SEQUENCE [LARGE SCALE GENOMIC DNA]</scope>
    <source>
        <strain evidence="5">AArc-Mg</strain>
    </source>
</reference>
<accession>A0A346PGG7</accession>
<dbReference type="Proteomes" id="UP000258613">
    <property type="component" value="Chromosome"/>
</dbReference>
<feature type="transmembrane region" description="Helical" evidence="1">
    <location>
        <begin position="59"/>
        <end position="81"/>
    </location>
</feature>
<dbReference type="RefSeq" id="WP_117364662.1">
    <property type="nucleotide sequence ID" value="NZ_CP024047.1"/>
</dbReference>
<proteinExistence type="predicted"/>
<keyword evidence="1" id="KW-0812">Transmembrane</keyword>
<feature type="transmembrane region" description="Helical" evidence="1">
    <location>
        <begin position="393"/>
        <end position="409"/>
    </location>
</feature>
<protein>
    <submittedName>
        <fullName evidence="4">Tricarboxylate transport membrane protein TctA</fullName>
    </submittedName>
    <submittedName>
        <fullName evidence="3">Tripartite tricarboxylate transporter</fullName>
    </submittedName>
</protein>
<evidence type="ECO:0000256" key="1">
    <source>
        <dbReference type="SAM" id="Phobius"/>
    </source>
</evidence>
<feature type="transmembrane region" description="Helical" evidence="1">
    <location>
        <begin position="108"/>
        <end position="134"/>
    </location>
</feature>
<feature type="transmembrane region" description="Helical" evidence="1">
    <location>
        <begin position="361"/>
        <end position="381"/>
    </location>
</feature>
<dbReference type="Pfam" id="PF01970">
    <property type="entry name" value="TctA"/>
    <property type="match status" value="1"/>
</dbReference>
<evidence type="ECO:0000313" key="6">
    <source>
        <dbReference type="Proteomes" id="UP000258707"/>
    </source>
</evidence>
<dbReference type="InterPro" id="IPR002823">
    <property type="entry name" value="DUF112_TM"/>
</dbReference>
<dbReference type="KEGG" id="nag:AArcMg_1321"/>
<keyword evidence="1" id="KW-1133">Transmembrane helix</keyword>
<dbReference type="PANTHER" id="PTHR35342:SF5">
    <property type="entry name" value="TRICARBOXYLIC TRANSPORT PROTEIN"/>
    <property type="match status" value="1"/>
</dbReference>
<sequence>MTLGALAEAVSLAFGWPTVGWIVGGILLGIFIGALPGLGPSLGMAIMLPLTVPLDGGDAIILLVSVYSGAMYGGAIAAILINAPGTSAAAATTFEGYPMSRNGEAMKALAISATSSSIAGFFTVITLIILSPVLVEMVLAFQSPEYFLIALLGLAMITVIARGSMVKGLTAGMFGLMLTTIGTSTTTVSPRYAFEDYLGFMLYDGIDFVAVLIGLFAIAEMFKLTGEKGGISRSDTKISGGIVPGIKATLNHPVTLVKSGYIGMIIGAIPGAGSTVSTFVAYGEAVRTSKDPDSFKKGNETGLIAAESSNNGTIGGSLIPTLSFGIPGSAATAVLLGGLVMHGLNPGPTLFSDELATTYSLFIALLVGNVLILVMGLAFVTRASIITKVDTDYIVPIIIVLALVGAYSLRGGDQIWLDVGTVVALGVIGYYMKKYDYSIIAFVLGVVLGGIAEQNLDRSLQLSDGSWLIFVNPLEQPLSLALVILIALMVFGPLLKPYVTELLDRR</sequence>
<feature type="domain" description="DUF112" evidence="2">
    <location>
        <begin position="20"/>
        <end position="444"/>
    </location>
</feature>
<reference evidence="6" key="1">
    <citation type="submission" date="2017-10" db="EMBL/GenBank/DDBJ databases">
        <title>Phenotypic and genomic properties of facultatively anaerobic sulfur-reducing natronoarchaea from hypersaline soda lakes.</title>
        <authorList>
            <person name="Sorokin D.Y."/>
            <person name="Kublanov I.V."/>
            <person name="Roman P."/>
            <person name="Sinninghe Damste J.S."/>
            <person name="Golyshin P.N."/>
            <person name="Rojo D."/>
            <person name="Ciordia S."/>
            <person name="Mena Md.C."/>
            <person name="Ferrer M."/>
            <person name="Messina E."/>
            <person name="Smedile F."/>
            <person name="La Spada G."/>
            <person name="La Cono V."/>
            <person name="Yakimov M.M."/>
        </authorList>
    </citation>
    <scope>NUCLEOTIDE SEQUENCE [LARGE SCALE GENOMIC DNA]</scope>
    <source>
        <strain evidence="6">AArc1</strain>
    </source>
</reference>
<feature type="transmembrane region" description="Helical" evidence="1">
    <location>
        <begin position="12"/>
        <end position="39"/>
    </location>
</feature>
<feature type="transmembrane region" description="Helical" evidence="1">
    <location>
        <begin position="439"/>
        <end position="456"/>
    </location>
</feature>
<dbReference type="PANTHER" id="PTHR35342">
    <property type="entry name" value="TRICARBOXYLIC TRANSPORT PROTEIN"/>
    <property type="match status" value="1"/>
</dbReference>
<dbReference type="OrthoDB" id="199846at2157"/>
<dbReference type="Proteomes" id="UP000258707">
    <property type="component" value="Chromosome"/>
</dbReference>
<feature type="transmembrane region" description="Helical" evidence="1">
    <location>
        <begin position="200"/>
        <end position="219"/>
    </location>
</feature>
<name>A0A346PGG7_9EURY</name>
<dbReference type="GeneID" id="37641809"/>
<dbReference type="KEGG" id="nan:AArc1_2297"/>
<dbReference type="EMBL" id="CP024047">
    <property type="protein sequence ID" value="AXR78612.1"/>
    <property type="molecule type" value="Genomic_DNA"/>
</dbReference>
<dbReference type="AlphaFoldDB" id="A0A346PGG7"/>